<accession>A0A0W0FLU0</accession>
<name>A0A0W0FLU0_MONRR</name>
<gene>
    <name evidence="1" type="ORF">WG66_10151</name>
</gene>
<evidence type="ECO:0000313" key="2">
    <source>
        <dbReference type="Proteomes" id="UP000054988"/>
    </source>
</evidence>
<organism evidence="1 2">
    <name type="scientific">Moniliophthora roreri</name>
    <name type="common">Frosty pod rot fungus</name>
    <name type="synonym">Monilia roreri</name>
    <dbReference type="NCBI Taxonomy" id="221103"/>
    <lineage>
        <taxon>Eukaryota</taxon>
        <taxon>Fungi</taxon>
        <taxon>Dikarya</taxon>
        <taxon>Basidiomycota</taxon>
        <taxon>Agaricomycotina</taxon>
        <taxon>Agaricomycetes</taxon>
        <taxon>Agaricomycetidae</taxon>
        <taxon>Agaricales</taxon>
        <taxon>Marasmiineae</taxon>
        <taxon>Marasmiaceae</taxon>
        <taxon>Moniliophthora</taxon>
    </lineage>
</organism>
<dbReference type="Proteomes" id="UP000054988">
    <property type="component" value="Unassembled WGS sequence"/>
</dbReference>
<evidence type="ECO:0000313" key="1">
    <source>
        <dbReference type="EMBL" id="KTB37272.1"/>
    </source>
</evidence>
<proteinExistence type="predicted"/>
<reference evidence="1 2" key="1">
    <citation type="submission" date="2015-12" db="EMBL/GenBank/DDBJ databases">
        <title>Draft genome sequence of Moniliophthora roreri, the causal agent of frosty pod rot of cacao.</title>
        <authorList>
            <person name="Aime M.C."/>
            <person name="Diaz-Valderrama J.R."/>
            <person name="Kijpornyongpan T."/>
            <person name="Phillips-Mora W."/>
        </authorList>
    </citation>
    <scope>NUCLEOTIDE SEQUENCE [LARGE SCALE GENOMIC DNA]</scope>
    <source>
        <strain evidence="1 2">MCA 2952</strain>
    </source>
</reference>
<dbReference type="AlphaFoldDB" id="A0A0W0FLU0"/>
<protein>
    <submittedName>
        <fullName evidence="1">Uncharacterized protein</fullName>
    </submittedName>
</protein>
<comment type="caution">
    <text evidence="1">The sequence shown here is derived from an EMBL/GenBank/DDBJ whole genome shotgun (WGS) entry which is preliminary data.</text>
</comment>
<dbReference type="EMBL" id="LATX01001863">
    <property type="protein sequence ID" value="KTB37272.1"/>
    <property type="molecule type" value="Genomic_DNA"/>
</dbReference>
<sequence length="25" mass="2993">MQAQLLQWKESFAEVKILYHCARQA</sequence>